<accession>A0A2G2VXV0</accession>
<feature type="domain" description="GRF-type" evidence="6">
    <location>
        <begin position="14"/>
        <end position="56"/>
    </location>
</feature>
<dbReference type="InterPro" id="IPR010666">
    <property type="entry name" value="Znf_GRF"/>
</dbReference>
<keyword evidence="2 4" id="KW-0863">Zinc-finger</keyword>
<dbReference type="PANTHER" id="PTHR33248">
    <property type="entry name" value="ZINC ION-BINDING PROTEIN"/>
    <property type="match status" value="1"/>
</dbReference>
<dbReference type="OrthoDB" id="1749523at2759"/>
<keyword evidence="3" id="KW-0862">Zinc</keyword>
<protein>
    <recommendedName>
        <fullName evidence="6">GRF-type domain-containing protein</fullName>
    </recommendedName>
</protein>
<evidence type="ECO:0000256" key="4">
    <source>
        <dbReference type="PROSITE-ProRule" id="PRU01343"/>
    </source>
</evidence>
<evidence type="ECO:0000256" key="3">
    <source>
        <dbReference type="ARBA" id="ARBA00022833"/>
    </source>
</evidence>
<dbReference type="PROSITE" id="PS51999">
    <property type="entry name" value="ZF_GRF"/>
    <property type="match status" value="1"/>
</dbReference>
<feature type="coiled-coil region" evidence="5">
    <location>
        <begin position="88"/>
        <end position="122"/>
    </location>
</feature>
<keyword evidence="5" id="KW-0175">Coiled coil</keyword>
<evidence type="ECO:0000313" key="8">
    <source>
        <dbReference type="Proteomes" id="UP000224567"/>
    </source>
</evidence>
<evidence type="ECO:0000256" key="5">
    <source>
        <dbReference type="SAM" id="Coils"/>
    </source>
</evidence>
<sequence length="146" mass="16848">MSQSSQTSKSSYICRCGNPAVLKTSCTDRNSGQKFYSCAVGKDNGGCSYFKWIFDDSEVSKFQGIAKFEMFERLRDFKENRDILMTLYRESEHKIDHLKGLLKDIEIERDQLKHKLAMAEEKEKGMKFMVYGLLLDLAFWNGVMGV</sequence>
<evidence type="ECO:0000313" key="7">
    <source>
        <dbReference type="EMBL" id="PHT37795.1"/>
    </source>
</evidence>
<dbReference type="EMBL" id="MLFT02000009">
    <property type="protein sequence ID" value="PHT37795.1"/>
    <property type="molecule type" value="Genomic_DNA"/>
</dbReference>
<dbReference type="Proteomes" id="UP000224567">
    <property type="component" value="Unassembled WGS sequence"/>
</dbReference>
<dbReference type="Pfam" id="PF06839">
    <property type="entry name" value="Zn_ribbon_GRF"/>
    <property type="match status" value="1"/>
</dbReference>
<dbReference type="GO" id="GO:0008270">
    <property type="term" value="F:zinc ion binding"/>
    <property type="evidence" value="ECO:0007669"/>
    <property type="project" value="UniProtKB-KW"/>
</dbReference>
<dbReference type="AlphaFoldDB" id="A0A2G2VXV0"/>
<comment type="caution">
    <text evidence="7">The sequence shown here is derived from an EMBL/GenBank/DDBJ whole genome shotgun (WGS) entry which is preliminary data.</text>
</comment>
<evidence type="ECO:0000259" key="6">
    <source>
        <dbReference type="PROSITE" id="PS51999"/>
    </source>
</evidence>
<keyword evidence="8" id="KW-1185">Reference proteome</keyword>
<reference evidence="8" key="2">
    <citation type="journal article" date="2017" name="J. Anim. Genet.">
        <title>Multiple reference genome sequences of hot pepper reveal the massive evolution of plant disease resistance genes by retroduplication.</title>
        <authorList>
            <person name="Kim S."/>
            <person name="Park J."/>
            <person name="Yeom S.-I."/>
            <person name="Kim Y.-M."/>
            <person name="Seo E."/>
            <person name="Kim K.-T."/>
            <person name="Kim M.-S."/>
            <person name="Lee J.M."/>
            <person name="Cheong K."/>
            <person name="Shin H.-S."/>
            <person name="Kim S.-B."/>
            <person name="Han K."/>
            <person name="Lee J."/>
            <person name="Park M."/>
            <person name="Lee H.-A."/>
            <person name="Lee H.-Y."/>
            <person name="Lee Y."/>
            <person name="Oh S."/>
            <person name="Lee J.H."/>
            <person name="Choi E."/>
            <person name="Choi E."/>
            <person name="Lee S.E."/>
            <person name="Jeon J."/>
            <person name="Kim H."/>
            <person name="Choi G."/>
            <person name="Song H."/>
            <person name="Lee J."/>
            <person name="Lee S.-C."/>
            <person name="Kwon J.-K."/>
            <person name="Lee H.-Y."/>
            <person name="Koo N."/>
            <person name="Hong Y."/>
            <person name="Kim R.W."/>
            <person name="Kang W.-H."/>
            <person name="Huh J.H."/>
            <person name="Kang B.-C."/>
            <person name="Yang T.-J."/>
            <person name="Lee Y.-H."/>
            <person name="Bennetzen J.L."/>
            <person name="Choi D."/>
        </authorList>
    </citation>
    <scope>NUCLEOTIDE SEQUENCE [LARGE SCALE GENOMIC DNA]</scope>
    <source>
        <strain evidence="8">cv. PBC81</strain>
    </source>
</reference>
<dbReference type="STRING" id="33114.A0A2G2VXV0"/>
<reference evidence="7 8" key="1">
    <citation type="journal article" date="2017" name="Genome Biol.">
        <title>New reference genome sequences of hot pepper reveal the massive evolution of plant disease-resistance genes by retroduplication.</title>
        <authorList>
            <person name="Kim S."/>
            <person name="Park J."/>
            <person name="Yeom S.I."/>
            <person name="Kim Y.M."/>
            <person name="Seo E."/>
            <person name="Kim K.T."/>
            <person name="Kim M.S."/>
            <person name="Lee J.M."/>
            <person name="Cheong K."/>
            <person name="Shin H.S."/>
            <person name="Kim S.B."/>
            <person name="Han K."/>
            <person name="Lee J."/>
            <person name="Park M."/>
            <person name="Lee H.A."/>
            <person name="Lee H.Y."/>
            <person name="Lee Y."/>
            <person name="Oh S."/>
            <person name="Lee J.H."/>
            <person name="Choi E."/>
            <person name="Choi E."/>
            <person name="Lee S.E."/>
            <person name="Jeon J."/>
            <person name="Kim H."/>
            <person name="Choi G."/>
            <person name="Song H."/>
            <person name="Lee J."/>
            <person name="Lee S.C."/>
            <person name="Kwon J.K."/>
            <person name="Lee H.Y."/>
            <person name="Koo N."/>
            <person name="Hong Y."/>
            <person name="Kim R.W."/>
            <person name="Kang W.H."/>
            <person name="Huh J.H."/>
            <person name="Kang B.C."/>
            <person name="Yang T.J."/>
            <person name="Lee Y.H."/>
            <person name="Bennetzen J.L."/>
            <person name="Choi D."/>
        </authorList>
    </citation>
    <scope>NUCLEOTIDE SEQUENCE [LARGE SCALE GENOMIC DNA]</scope>
    <source>
        <strain evidence="8">cv. PBC81</strain>
    </source>
</reference>
<proteinExistence type="predicted"/>
<evidence type="ECO:0000256" key="2">
    <source>
        <dbReference type="ARBA" id="ARBA00022771"/>
    </source>
</evidence>
<organism evidence="7 8">
    <name type="scientific">Capsicum baccatum</name>
    <name type="common">Peruvian pepper</name>
    <dbReference type="NCBI Taxonomy" id="33114"/>
    <lineage>
        <taxon>Eukaryota</taxon>
        <taxon>Viridiplantae</taxon>
        <taxon>Streptophyta</taxon>
        <taxon>Embryophyta</taxon>
        <taxon>Tracheophyta</taxon>
        <taxon>Spermatophyta</taxon>
        <taxon>Magnoliopsida</taxon>
        <taxon>eudicotyledons</taxon>
        <taxon>Gunneridae</taxon>
        <taxon>Pentapetalae</taxon>
        <taxon>asterids</taxon>
        <taxon>lamiids</taxon>
        <taxon>Solanales</taxon>
        <taxon>Solanaceae</taxon>
        <taxon>Solanoideae</taxon>
        <taxon>Capsiceae</taxon>
        <taxon>Capsicum</taxon>
    </lineage>
</organism>
<keyword evidence="1" id="KW-0479">Metal-binding</keyword>
<name>A0A2G2VXV0_CAPBA</name>
<evidence type="ECO:0000256" key="1">
    <source>
        <dbReference type="ARBA" id="ARBA00022723"/>
    </source>
</evidence>
<gene>
    <name evidence="7" type="ORF">CQW23_21368</name>
</gene>